<dbReference type="OrthoDB" id="10267127at2759"/>
<dbReference type="AlphaFoldDB" id="A0A9P3LZ72"/>
<feature type="signal peptide" evidence="1">
    <location>
        <begin position="1"/>
        <end position="18"/>
    </location>
</feature>
<keyword evidence="2" id="KW-0946">Virion</keyword>
<comment type="caution">
    <text evidence="2">The sequence shown here is derived from an EMBL/GenBank/DDBJ whole genome shotgun (WGS) entry which is preliminary data.</text>
</comment>
<evidence type="ECO:0000313" key="2">
    <source>
        <dbReference type="EMBL" id="GJJ75847.1"/>
    </source>
</evidence>
<proteinExistence type="predicted"/>
<dbReference type="PANTHER" id="PTHR40050:SF1">
    <property type="entry name" value="INNER SPORE COAT PROTEIN H"/>
    <property type="match status" value="1"/>
</dbReference>
<dbReference type="InterPro" id="IPR014867">
    <property type="entry name" value="Spore_coat_CotH_CotH2/3/7"/>
</dbReference>
<feature type="chain" id="PRO_5040410111" evidence="1">
    <location>
        <begin position="19"/>
        <end position="535"/>
    </location>
</feature>
<keyword evidence="2" id="KW-0167">Capsid protein</keyword>
<evidence type="ECO:0000256" key="1">
    <source>
        <dbReference type="SAM" id="SignalP"/>
    </source>
</evidence>
<accession>A0A9P3LZ72</accession>
<dbReference type="Proteomes" id="UP000827284">
    <property type="component" value="Unassembled WGS sequence"/>
</dbReference>
<keyword evidence="3" id="KW-1185">Reference proteome</keyword>
<name>A0A9P3LZ72_9FUNG</name>
<dbReference type="EMBL" id="BQFW01000011">
    <property type="protein sequence ID" value="GJJ75847.1"/>
    <property type="molecule type" value="Genomic_DNA"/>
</dbReference>
<dbReference type="PANTHER" id="PTHR40050">
    <property type="entry name" value="INNER SPORE COAT PROTEIN H"/>
    <property type="match status" value="1"/>
</dbReference>
<keyword evidence="1" id="KW-0732">Signal</keyword>
<protein>
    <submittedName>
        <fullName evidence="2">Spore coat protein H</fullName>
    </submittedName>
</protein>
<gene>
    <name evidence="2" type="ORF">EMPS_08205</name>
</gene>
<dbReference type="Pfam" id="PF08757">
    <property type="entry name" value="CotH"/>
    <property type="match status" value="1"/>
</dbReference>
<reference evidence="2" key="2">
    <citation type="journal article" date="2022" name="Microbiol. Resour. Announc.">
        <title>Whole-Genome Sequence of Entomortierella parvispora E1425, a Mucoromycotan Fungus Associated with Burkholderiaceae-Related Endosymbiotic Bacteria.</title>
        <authorList>
            <person name="Herlambang A."/>
            <person name="Guo Y."/>
            <person name="Takashima Y."/>
            <person name="Narisawa K."/>
            <person name="Ohta H."/>
            <person name="Nishizawa T."/>
        </authorList>
    </citation>
    <scope>NUCLEOTIDE SEQUENCE</scope>
    <source>
        <strain evidence="2">E1425</strain>
    </source>
</reference>
<sequence>MIMFILLVLFAMASNVFADAVYSLIAFPAASDNSFAVEIDNKLYPLHTSKTAFPLWSGSAADASSYRYVEVNSEGTVVKSEKFTRSFDHSGATATLNEFFERKTTITKLPIVKQTYKDVRPKASPAFDDSQIATIHLTVDQAAFDKMLGEPLVEQKLSIGFKFINANVVYSVEKAEIKVSGHASRKYNKVSLGIEFDTTKGETFFDRPAIKLRAERTDASMMSEKLYTDILNSVGVPTVQGSYARVYVNGKPLGFFLMVENIKEAFFMNTVHHGEIKDVKALGSLYKINSGKSGTDRWGALGYIGSHTTDYDLGLYKNQILGANPANDAMKQLITFMKELHDWNPASSGGVEYWNEHLDLQGFLRSMAVEYLTGAWDLFWWRANNYFMYFNPQRKIWQFIPTDFDHTFSDGRRPGVETTYKEFGQTLPGGGKPDFPLVNKVIYGNKETNREFETILLTTTKNVFNSGVLDARIDTYVTQIQEDVAWDYSLDRSHRPGVDPHWTIKSFQKSINGPDKSLKSWIKGRAESVPRQIPS</sequence>
<organism evidence="2 3">
    <name type="scientific">Entomortierella parvispora</name>
    <dbReference type="NCBI Taxonomy" id="205924"/>
    <lineage>
        <taxon>Eukaryota</taxon>
        <taxon>Fungi</taxon>
        <taxon>Fungi incertae sedis</taxon>
        <taxon>Mucoromycota</taxon>
        <taxon>Mortierellomycotina</taxon>
        <taxon>Mortierellomycetes</taxon>
        <taxon>Mortierellales</taxon>
        <taxon>Mortierellaceae</taxon>
        <taxon>Entomortierella</taxon>
    </lineage>
</organism>
<evidence type="ECO:0000313" key="3">
    <source>
        <dbReference type="Proteomes" id="UP000827284"/>
    </source>
</evidence>
<reference evidence="2" key="1">
    <citation type="submission" date="2021-11" db="EMBL/GenBank/DDBJ databases">
        <authorList>
            <person name="Herlambang A."/>
            <person name="Guo Y."/>
            <person name="Takashima Y."/>
            <person name="Nishizawa T."/>
        </authorList>
    </citation>
    <scope>NUCLEOTIDE SEQUENCE</scope>
    <source>
        <strain evidence="2">E1425</strain>
    </source>
</reference>